<dbReference type="EMBL" id="JAWCUD010000001">
    <property type="protein sequence ID" value="MDU0200160.1"/>
    <property type="molecule type" value="Genomic_DNA"/>
</dbReference>
<dbReference type="InterPro" id="IPR008767">
    <property type="entry name" value="Phage_SPP1_head-tail_adaptor"/>
</dbReference>
<dbReference type="NCBIfam" id="TIGR01563">
    <property type="entry name" value="gp16_SPP1"/>
    <property type="match status" value="1"/>
</dbReference>
<reference evidence="1 2" key="1">
    <citation type="submission" date="2023-10" db="EMBL/GenBank/DDBJ databases">
        <title>Paenibacillus strain PFR10 Genome sequencing and assembly.</title>
        <authorList>
            <person name="Kim I."/>
        </authorList>
    </citation>
    <scope>NUCLEOTIDE SEQUENCE [LARGE SCALE GENOMIC DNA]</scope>
    <source>
        <strain evidence="1 2">PFR10</strain>
    </source>
</reference>
<evidence type="ECO:0000313" key="2">
    <source>
        <dbReference type="Proteomes" id="UP001260980"/>
    </source>
</evidence>
<protein>
    <submittedName>
        <fullName evidence="1">Phage head closure protein</fullName>
    </submittedName>
</protein>
<dbReference type="Pfam" id="PF05521">
    <property type="entry name" value="Phage_HCP"/>
    <property type="match status" value="1"/>
</dbReference>
<name>A0ABU3R7B3_9BACL</name>
<proteinExistence type="predicted"/>
<dbReference type="InterPro" id="IPR038666">
    <property type="entry name" value="SSP1_head-tail_sf"/>
</dbReference>
<dbReference type="Proteomes" id="UP001260980">
    <property type="component" value="Unassembled WGS sequence"/>
</dbReference>
<keyword evidence="2" id="KW-1185">Reference proteome</keyword>
<gene>
    <name evidence="1" type="ORF">RQP52_03610</name>
</gene>
<dbReference type="RefSeq" id="WP_315949527.1">
    <property type="nucleotide sequence ID" value="NZ_JAWCUD010000001.1"/>
</dbReference>
<organism evidence="1 2">
    <name type="scientific">Paenibacillus violae</name>
    <dbReference type="NCBI Taxonomy" id="3077234"/>
    <lineage>
        <taxon>Bacteria</taxon>
        <taxon>Bacillati</taxon>
        <taxon>Bacillota</taxon>
        <taxon>Bacilli</taxon>
        <taxon>Bacillales</taxon>
        <taxon>Paenibacillaceae</taxon>
        <taxon>Paenibacillus</taxon>
    </lineage>
</organism>
<sequence>MLEVGKLDKRVDLWGNTTVKNEIGANSNKPGKIRSLWAQIENVAGGTSERAGVDTNKNTTTQRITVRYRKDITANNWIMFRGHRFEIDYVDDMYYRQDKLILHCREVKA</sequence>
<accession>A0ABU3R7B3</accession>
<comment type="caution">
    <text evidence="1">The sequence shown here is derived from an EMBL/GenBank/DDBJ whole genome shotgun (WGS) entry which is preliminary data.</text>
</comment>
<evidence type="ECO:0000313" key="1">
    <source>
        <dbReference type="EMBL" id="MDU0200160.1"/>
    </source>
</evidence>
<dbReference type="Gene3D" id="2.40.10.270">
    <property type="entry name" value="Bacteriophage SPP1 head-tail adaptor protein"/>
    <property type="match status" value="1"/>
</dbReference>